<organism evidence="1">
    <name type="scientific">Cladocopium goreaui</name>
    <dbReference type="NCBI Taxonomy" id="2562237"/>
    <lineage>
        <taxon>Eukaryota</taxon>
        <taxon>Sar</taxon>
        <taxon>Alveolata</taxon>
        <taxon>Dinophyceae</taxon>
        <taxon>Suessiales</taxon>
        <taxon>Symbiodiniaceae</taxon>
        <taxon>Cladocopium</taxon>
    </lineage>
</organism>
<dbReference type="EMBL" id="CAMXCT030004418">
    <property type="protein sequence ID" value="CAL4796229.1"/>
    <property type="molecule type" value="Genomic_DNA"/>
</dbReference>
<name>A0A9P1DFS6_9DINO</name>
<dbReference type="Proteomes" id="UP001152797">
    <property type="component" value="Unassembled WGS sequence"/>
</dbReference>
<evidence type="ECO:0000313" key="3">
    <source>
        <dbReference type="Proteomes" id="UP001152797"/>
    </source>
</evidence>
<reference evidence="1" key="1">
    <citation type="submission" date="2022-10" db="EMBL/GenBank/DDBJ databases">
        <authorList>
            <person name="Chen Y."/>
            <person name="Dougan E. K."/>
            <person name="Chan C."/>
            <person name="Rhodes N."/>
            <person name="Thang M."/>
        </authorList>
    </citation>
    <scope>NUCLEOTIDE SEQUENCE</scope>
</reference>
<proteinExistence type="predicted"/>
<evidence type="ECO:0000313" key="1">
    <source>
        <dbReference type="EMBL" id="CAI4008917.1"/>
    </source>
</evidence>
<dbReference type="EMBL" id="CAMXCT010004418">
    <property type="protein sequence ID" value="CAI4008917.1"/>
    <property type="molecule type" value="Genomic_DNA"/>
</dbReference>
<dbReference type="EMBL" id="CAMXCT020004418">
    <property type="protein sequence ID" value="CAL1162292.1"/>
    <property type="molecule type" value="Genomic_DNA"/>
</dbReference>
<gene>
    <name evidence="1" type="ORF">C1SCF055_LOCUS34308</name>
</gene>
<comment type="caution">
    <text evidence="1">The sequence shown here is derived from an EMBL/GenBank/DDBJ whole genome shotgun (WGS) entry which is preliminary data.</text>
</comment>
<accession>A0A9P1DFS6</accession>
<dbReference type="OrthoDB" id="447442at2759"/>
<feature type="non-terminal residue" evidence="1">
    <location>
        <position position="270"/>
    </location>
</feature>
<evidence type="ECO:0000313" key="2">
    <source>
        <dbReference type="EMBL" id="CAL1162292.1"/>
    </source>
</evidence>
<dbReference type="AlphaFoldDB" id="A0A9P1DFS6"/>
<protein>
    <submittedName>
        <fullName evidence="1">Uncharacterized protein</fullName>
    </submittedName>
</protein>
<sequence length="270" mass="30356">ACFVKTGQRISSSCSGAYTGEMDIKVKAVNDILGESYHIYQLFVSPEDVGHSGINRRRTYLFCSHRETGRYVYDIYEAYAAVCAAIRTKPGTSPADYLVATPTQVAAEAMQVAHTRKKTYKHAAKSLAYLLTKRERKQIVLLDRRFRQRFGREPAKDPNLIYYLGDNVSFAVTWSAVSGAIPCFRARGGKYWHRKSRRWLVAVERMAAMGFPVNEDQARVMGVSPVPSMESTRVGKVLGNSFHYTNAAVVLLCALCCFGRQDQCQQNVVW</sequence>
<reference evidence="2" key="2">
    <citation type="submission" date="2024-04" db="EMBL/GenBank/DDBJ databases">
        <authorList>
            <person name="Chen Y."/>
            <person name="Shah S."/>
            <person name="Dougan E. K."/>
            <person name="Thang M."/>
            <person name="Chan C."/>
        </authorList>
    </citation>
    <scope>NUCLEOTIDE SEQUENCE [LARGE SCALE GENOMIC DNA]</scope>
</reference>
<keyword evidence="3" id="KW-1185">Reference proteome</keyword>